<accession>A0AA48WCI4</accession>
<dbReference type="EMBL" id="CP065053">
    <property type="protein sequence ID" value="QPI49027.1"/>
    <property type="molecule type" value="Genomic_DNA"/>
</dbReference>
<proteinExistence type="predicted"/>
<evidence type="ECO:0000313" key="2">
    <source>
        <dbReference type="Proteomes" id="UP000662888"/>
    </source>
</evidence>
<protein>
    <submittedName>
        <fullName evidence="1">Uncharacterized protein</fullName>
    </submittedName>
</protein>
<keyword evidence="2" id="KW-1185">Reference proteome</keyword>
<sequence>MTWDINIVDIKDLQSPDCLQVYDFSAAIDKTFSYHTDFFTIKWNGVGLKFPFTYCLSDILDNLLDIIEELIRLESGEYYTGFLHEEEFDCDWQLNWNCDDLEIRADWRHGPLPVGERGENFCKCTVSKNYFLKSWGKLFEHCVKQVDEHPFEYENYNQILRIKKIIAHVNLLT</sequence>
<dbReference type="Proteomes" id="UP000662888">
    <property type="component" value="Chromosome"/>
</dbReference>
<evidence type="ECO:0000313" key="1">
    <source>
        <dbReference type="EMBL" id="QPI49027.1"/>
    </source>
</evidence>
<gene>
    <name evidence="1" type="ORF">IV454_26680</name>
</gene>
<dbReference type="RefSeq" id="WP_206088630.1">
    <property type="nucleotide sequence ID" value="NZ_CP065053.1"/>
</dbReference>
<name>A0AA48WCI4_9BURK</name>
<organism evidence="1 2">
    <name type="scientific">Massilia antarctica</name>
    <dbReference type="NCBI Taxonomy" id="2765360"/>
    <lineage>
        <taxon>Bacteria</taxon>
        <taxon>Pseudomonadati</taxon>
        <taxon>Pseudomonadota</taxon>
        <taxon>Betaproteobacteria</taxon>
        <taxon>Burkholderiales</taxon>
        <taxon>Oxalobacteraceae</taxon>
        <taxon>Telluria group</taxon>
        <taxon>Massilia</taxon>
    </lineage>
</organism>
<reference evidence="1 2" key="1">
    <citation type="submission" date="2020-11" db="EMBL/GenBank/DDBJ databases">
        <authorList>
            <person name="Sun Q."/>
        </authorList>
    </citation>
    <scope>NUCLEOTIDE SEQUENCE [LARGE SCALE GENOMIC DNA]</scope>
    <source>
        <strain evidence="1 2">P8398</strain>
    </source>
</reference>